<protein>
    <submittedName>
        <fullName evidence="1">Uncharacterized protein</fullName>
    </submittedName>
</protein>
<organism evidence="1">
    <name type="scientific">Candidatus Thorarchaeota archaeon SMTZ1-45</name>
    <dbReference type="NCBI Taxonomy" id="1706444"/>
    <lineage>
        <taxon>Archaea</taxon>
        <taxon>Promethearchaeati</taxon>
        <taxon>Candidatus Thorarchaeota</taxon>
    </lineage>
</organism>
<evidence type="ECO:0007829" key="2">
    <source>
        <dbReference type="PDB" id="7F8M"/>
    </source>
</evidence>
<proteinExistence type="evidence at protein level"/>
<evidence type="ECO:0000313" key="1">
    <source>
        <dbReference type="EMBL" id="KXH72322.1"/>
    </source>
</evidence>
<accession>A0ACD6B9Y6</accession>
<gene>
    <name evidence="1" type="ORF">AM325_09185</name>
</gene>
<name>A0ACD6B9Y6_9ARCH</name>
<reference evidence="2" key="2">
    <citation type="journal article" date="2024" name="Commun. Biol.">
        <title>The eukaryotic-like characteristics of small GTPase, roadblock and TRAPPC3 proteins from Asgard archaea.</title>
        <authorList>
            <person name="Tran L.T."/>
            <person name="Akil C."/>
            <person name="Senju Y."/>
            <person name="Robinson R.C."/>
        </authorList>
    </citation>
    <scope>X-RAY CRYSTALLOGRAPHY (2.14 ANGSTROMS) OF 5-120</scope>
</reference>
<comment type="caution">
    <text evidence="1">The sequence shown here is derived from an EMBL/GenBank/DDBJ whole genome shotgun (WGS) entry which is preliminary data.</text>
</comment>
<reference evidence="1" key="1">
    <citation type="journal article" date="2016" name="ISME J.">
        <title>Genomic reconstruction of a novel, deeply branched sediment archaeal phylum with pathways for acetogenesis and sulfur reduction.</title>
        <authorList>
            <person name="Seitz K.W."/>
            <person name="Lazar C.S."/>
            <person name="Hinrichs K.U."/>
            <person name="Teske A.P."/>
            <person name="Baker B.J."/>
        </authorList>
    </citation>
    <scope>NUCLEOTIDE SEQUENCE</scope>
    <source>
        <strain evidence="1">SMTZ1-45</strain>
    </source>
</reference>
<dbReference type="EMBL" id="LRSL01000075">
    <property type="protein sequence ID" value="KXH72322.1"/>
    <property type="molecule type" value="Genomic_DNA"/>
</dbReference>
<dbReference type="PDB" id="7F8M">
    <property type="method" value="X-ray"/>
    <property type="resolution" value="2.14 A"/>
    <property type="chains" value="A/B/C/D/E/F=5-120"/>
</dbReference>
<sequence>MSSRVDNINKTIRDFETVPGVEGAALVSADGLMISSALPETEQERVAAISAGLLSLGEKATTELDRGNFKEVYVKGEKGYTLLTSVGENALLLVLAKADAQIGLIFVDMRRIADSLLEIL</sequence>
<accession>A0A135VIJ8</accession>
<keyword evidence="2" id="KW-0002">3D-structure</keyword>